<comment type="caution">
    <text evidence="3">The sequence shown here is derived from an EMBL/GenBank/DDBJ whole genome shotgun (WGS) entry which is preliminary data.</text>
</comment>
<sequence>MQLILHIAFNQFVNIYSIAIEALEESGPNTVKLFINHQTIDFNHVKTIEAVQILKFEKIQLKHGLPIELQFDKFENVNSLSLFFANNQSNFNQTTIQSITIFGTLAATTKNKATTNM</sequence>
<reference evidence="3" key="1">
    <citation type="submission" date="2021-02" db="EMBL/GenBank/DDBJ databases">
        <authorList>
            <person name="Nowell W R."/>
        </authorList>
    </citation>
    <scope>NUCLEOTIDE SEQUENCE</scope>
</reference>
<protein>
    <recommendedName>
        <fullName evidence="2">PITH domain-containing protein</fullName>
    </recommendedName>
</protein>
<organism evidence="3 5">
    <name type="scientific">Rotaria socialis</name>
    <dbReference type="NCBI Taxonomy" id="392032"/>
    <lineage>
        <taxon>Eukaryota</taxon>
        <taxon>Metazoa</taxon>
        <taxon>Spiralia</taxon>
        <taxon>Gnathifera</taxon>
        <taxon>Rotifera</taxon>
        <taxon>Eurotatoria</taxon>
        <taxon>Bdelloidea</taxon>
        <taxon>Philodinida</taxon>
        <taxon>Philodinidae</taxon>
        <taxon>Rotaria</taxon>
    </lineage>
</organism>
<dbReference type="InterPro" id="IPR010400">
    <property type="entry name" value="PITH_dom"/>
</dbReference>
<evidence type="ECO:0000313" key="5">
    <source>
        <dbReference type="Proteomes" id="UP000663869"/>
    </source>
</evidence>
<feature type="domain" description="PITH" evidence="2">
    <location>
        <begin position="1"/>
        <end position="117"/>
    </location>
</feature>
<dbReference type="Gene3D" id="2.60.120.470">
    <property type="entry name" value="PITH domain"/>
    <property type="match status" value="1"/>
</dbReference>
<proteinExistence type="inferred from homology"/>
<name>A0A818TZE7_9BILA</name>
<dbReference type="PANTHER" id="PTHR12175">
    <property type="entry name" value="AD039 HT014 THIOREDOXIN FAMILY TRP26"/>
    <property type="match status" value="1"/>
</dbReference>
<dbReference type="PANTHER" id="PTHR12175:SF5">
    <property type="entry name" value="OS03G0795500 PROTEIN"/>
    <property type="match status" value="1"/>
</dbReference>
<gene>
    <name evidence="3" type="ORF">FME351_LOCUS27036</name>
    <name evidence="4" type="ORF">TSG867_LOCUS27412</name>
</gene>
<evidence type="ECO:0000313" key="3">
    <source>
        <dbReference type="EMBL" id="CAF3690719.1"/>
    </source>
</evidence>
<dbReference type="Pfam" id="PF06201">
    <property type="entry name" value="PITH"/>
    <property type="match status" value="1"/>
</dbReference>
<dbReference type="GO" id="GO:0005737">
    <property type="term" value="C:cytoplasm"/>
    <property type="evidence" value="ECO:0007669"/>
    <property type="project" value="UniProtKB-ARBA"/>
</dbReference>
<dbReference type="InterPro" id="IPR008979">
    <property type="entry name" value="Galactose-bd-like_sf"/>
</dbReference>
<evidence type="ECO:0000313" key="4">
    <source>
        <dbReference type="EMBL" id="CAF4594238.1"/>
    </source>
</evidence>
<evidence type="ECO:0000259" key="2">
    <source>
        <dbReference type="PROSITE" id="PS51532"/>
    </source>
</evidence>
<comment type="similarity">
    <text evidence="1">Belongs to the PITHD1 family.</text>
</comment>
<dbReference type="Proteomes" id="UP000663869">
    <property type="component" value="Unassembled WGS sequence"/>
</dbReference>
<accession>A0A818TZE7</accession>
<dbReference type="AlphaFoldDB" id="A0A818TZE7"/>
<dbReference type="InterPro" id="IPR037047">
    <property type="entry name" value="PITH_dom_sf"/>
</dbReference>
<dbReference type="EMBL" id="CAJOBQ010003113">
    <property type="protein sequence ID" value="CAF4594238.1"/>
    <property type="molecule type" value="Genomic_DNA"/>
</dbReference>
<dbReference type="PROSITE" id="PS51532">
    <property type="entry name" value="PITH"/>
    <property type="match status" value="1"/>
</dbReference>
<dbReference type="InterPro" id="IPR045099">
    <property type="entry name" value="PITH1-like"/>
</dbReference>
<dbReference type="SUPFAM" id="SSF49785">
    <property type="entry name" value="Galactose-binding domain-like"/>
    <property type="match status" value="1"/>
</dbReference>
<dbReference type="Proteomes" id="UP000663862">
    <property type="component" value="Unassembled WGS sequence"/>
</dbReference>
<evidence type="ECO:0000256" key="1">
    <source>
        <dbReference type="ARBA" id="ARBA00025788"/>
    </source>
</evidence>
<dbReference type="EMBL" id="CAJNYU010003656">
    <property type="protein sequence ID" value="CAF3690719.1"/>
    <property type="molecule type" value="Genomic_DNA"/>
</dbReference>